<keyword evidence="5" id="KW-0934">Plastid</keyword>
<dbReference type="GO" id="GO:0003735">
    <property type="term" value="F:structural constituent of ribosome"/>
    <property type="evidence" value="ECO:0007669"/>
    <property type="project" value="InterPro"/>
</dbReference>
<dbReference type="GO" id="GO:0009507">
    <property type="term" value="C:chloroplast"/>
    <property type="evidence" value="ECO:0007669"/>
    <property type="project" value="UniProtKB-SubCell"/>
</dbReference>
<geneLocation type="chloroplast" evidence="5"/>
<reference evidence="5" key="1">
    <citation type="submission" date="2017-03" db="EMBL/GenBank/DDBJ databases">
        <title>The new red algal subphylum Proteorhodophytina comprises the largest and most divergent plastid genomes known.</title>
        <authorList>
            <person name="Munoz-Gomez S.A."/>
            <person name="Mejia-Franco F.G."/>
            <person name="Durnin K."/>
            <person name="Morgan C."/>
            <person name="Grisdale C.J."/>
            <person name="Archibald J.M."/>
            <person name="Slamovits C.H."/>
        </authorList>
    </citation>
    <scope>NUCLEOTIDE SEQUENCE</scope>
    <source>
        <strain evidence="5">NIES-2662</strain>
    </source>
</reference>
<dbReference type="GO" id="GO:0019843">
    <property type="term" value="F:rRNA binding"/>
    <property type="evidence" value="ECO:0007669"/>
    <property type="project" value="UniProtKB-UniRule"/>
</dbReference>
<organism evidence="5">
    <name type="scientific">Corynoplastis japonica</name>
    <dbReference type="NCBI Taxonomy" id="700918"/>
    <lineage>
        <taxon>Eukaryota</taxon>
        <taxon>Rhodophyta</taxon>
        <taxon>Rhodellophyceae</taxon>
        <taxon>Rhodellales</taxon>
        <taxon>Rhodellaceae</taxon>
        <taxon>Corynoplastis</taxon>
    </lineage>
</organism>
<dbReference type="EMBL" id="KY709210">
    <property type="protein sequence ID" value="ARO90991.1"/>
    <property type="molecule type" value="Genomic_DNA"/>
</dbReference>
<comment type="subunit">
    <text evidence="4">Part of the 50S ribosomal subunit.</text>
</comment>
<evidence type="ECO:0000256" key="1">
    <source>
        <dbReference type="ARBA" id="ARBA00006700"/>
    </source>
</evidence>
<evidence type="ECO:0000313" key="5">
    <source>
        <dbReference type="EMBL" id="ARO90991.1"/>
    </source>
</evidence>
<evidence type="ECO:0000256" key="2">
    <source>
        <dbReference type="ARBA" id="ARBA00022980"/>
    </source>
</evidence>
<protein>
    <recommendedName>
        <fullName evidence="4">Large ribosomal subunit protein uL23c</fullName>
    </recommendedName>
</protein>
<comment type="function">
    <text evidence="4">Binds to 23S rRNA.</text>
</comment>
<dbReference type="SUPFAM" id="SSF54189">
    <property type="entry name" value="Ribosomal proteins S24e, L23 and L15e"/>
    <property type="match status" value="1"/>
</dbReference>
<keyword evidence="4" id="KW-0694">RNA-binding</keyword>
<proteinExistence type="inferred from homology"/>
<dbReference type="GO" id="GO:0005840">
    <property type="term" value="C:ribosome"/>
    <property type="evidence" value="ECO:0007669"/>
    <property type="project" value="UniProtKB-KW"/>
</dbReference>
<dbReference type="AlphaFoldDB" id="A0A1X9PU30"/>
<dbReference type="InterPro" id="IPR013025">
    <property type="entry name" value="Ribosomal_uL23-like"/>
</dbReference>
<dbReference type="PANTHER" id="PTHR11620">
    <property type="entry name" value="60S RIBOSOMAL PROTEIN L23A"/>
    <property type="match status" value="1"/>
</dbReference>
<sequence>MCNISERKLLDIIKYPIITDKATRLLEDNQYSFYVNLNATKKNVIKDSIEQTFNVKVMSVNTFHAVRKKRKISRFSGYRSQYKKAIVKLSAGLSLST</sequence>
<dbReference type="Gene3D" id="3.30.70.330">
    <property type="match status" value="1"/>
</dbReference>
<dbReference type="HAMAP" id="MF_01369_B">
    <property type="entry name" value="Ribosomal_uL23_B"/>
    <property type="match status" value="1"/>
</dbReference>
<dbReference type="GO" id="GO:1990904">
    <property type="term" value="C:ribonucleoprotein complex"/>
    <property type="evidence" value="ECO:0007669"/>
    <property type="project" value="UniProtKB-KW"/>
</dbReference>
<gene>
    <name evidence="4 5" type="primary">rpl23</name>
</gene>
<comment type="subcellular location">
    <subcellularLocation>
        <location evidence="4">Plastid</location>
        <location evidence="4">Chloroplast</location>
    </subcellularLocation>
</comment>
<dbReference type="InterPro" id="IPR012678">
    <property type="entry name" value="Ribosomal_uL23/eL15/eS24_sf"/>
</dbReference>
<evidence type="ECO:0000256" key="3">
    <source>
        <dbReference type="ARBA" id="ARBA00023274"/>
    </source>
</evidence>
<evidence type="ECO:0000256" key="4">
    <source>
        <dbReference type="HAMAP-Rule" id="MF_01369"/>
    </source>
</evidence>
<keyword evidence="3 4" id="KW-0687">Ribonucleoprotein</keyword>
<name>A0A1X9PU30_9RHOD</name>
<dbReference type="NCBIfam" id="NF004363">
    <property type="entry name" value="PRK05738.2-4"/>
    <property type="match status" value="1"/>
</dbReference>
<comment type="similarity">
    <text evidence="1 4">Belongs to the universal ribosomal protein uL23 family.</text>
</comment>
<accession>A0A1X9PU30</accession>
<dbReference type="GO" id="GO:0006412">
    <property type="term" value="P:translation"/>
    <property type="evidence" value="ECO:0007669"/>
    <property type="project" value="UniProtKB-UniRule"/>
</dbReference>
<dbReference type="InterPro" id="IPR012677">
    <property type="entry name" value="Nucleotide-bd_a/b_plait_sf"/>
</dbReference>
<keyword evidence="2 4" id="KW-0689">Ribosomal protein</keyword>
<keyword evidence="5" id="KW-0150">Chloroplast</keyword>
<keyword evidence="4" id="KW-0699">rRNA-binding</keyword>
<dbReference type="Pfam" id="PF00276">
    <property type="entry name" value="Ribosomal_L23"/>
    <property type="match status" value="1"/>
</dbReference>